<evidence type="ECO:0000313" key="4">
    <source>
        <dbReference type="RefSeq" id="XP_016974332.1"/>
    </source>
</evidence>
<dbReference type="RefSeq" id="XP_016974332.1">
    <property type="nucleotide sequence ID" value="XM_017118843.1"/>
</dbReference>
<dbReference type="EnsemblMetazoa" id="XM_017118843.2">
    <property type="protein sequence ID" value="XP_016974332.1"/>
    <property type="gene ID" value="LOC108041069"/>
</dbReference>
<sequence length="41" mass="4621">MQGENRDCVGEFERPSKTLVLLIFTLAVIMKLGIILVEIMV</sequence>
<evidence type="ECO:0000313" key="2">
    <source>
        <dbReference type="EnsemblMetazoa" id="XP_016974332.1"/>
    </source>
</evidence>
<dbReference type="GeneID" id="108041069"/>
<dbReference type="OrthoDB" id="7860639at2759"/>
<keyword evidence="3" id="KW-1185">Reference proteome</keyword>
<reference evidence="3" key="1">
    <citation type="journal article" date="2021" name="Elife">
        <title>Highly contiguous assemblies of 101 drosophilid genomes.</title>
        <authorList>
            <person name="Kim B.Y."/>
            <person name="Wang J.R."/>
            <person name="Miller D.E."/>
            <person name="Barmina O."/>
            <person name="Delaney E."/>
            <person name="Thompson A."/>
            <person name="Comeault A.A."/>
            <person name="Peede D."/>
            <person name="D'Agostino E.R."/>
            <person name="Pelaez J."/>
            <person name="Aguilar J.M."/>
            <person name="Haji D."/>
            <person name="Matsunaga T."/>
            <person name="Armstrong E.E."/>
            <person name="Zych M."/>
            <person name="Ogawa Y."/>
            <person name="Stamenkovic-Radak M."/>
            <person name="Jelic M."/>
            <person name="Veselinovic M.S."/>
            <person name="Tanaskovic M."/>
            <person name="Eric P."/>
            <person name="Gao J.J."/>
            <person name="Katoh T.K."/>
            <person name="Toda M.J."/>
            <person name="Watabe H."/>
            <person name="Watada M."/>
            <person name="Davis J.S."/>
            <person name="Moyle L.C."/>
            <person name="Manoli G."/>
            <person name="Bertolini E."/>
            <person name="Kostal V."/>
            <person name="Hawley R.S."/>
            <person name="Takahashi A."/>
            <person name="Jones C.D."/>
            <person name="Price D.K."/>
            <person name="Whiteman N."/>
            <person name="Kopp A."/>
            <person name="Matute D.R."/>
            <person name="Petrov D.A."/>
        </authorList>
    </citation>
    <scope>NUCLEOTIDE SEQUENCE [LARGE SCALE GENOMIC DNA]</scope>
</reference>
<feature type="transmembrane region" description="Helical" evidence="1">
    <location>
        <begin position="19"/>
        <end position="39"/>
    </location>
</feature>
<dbReference type="AlphaFoldDB" id="A0A6P4E8I5"/>
<keyword evidence="1" id="KW-0472">Membrane</keyword>
<proteinExistence type="predicted"/>
<evidence type="ECO:0000256" key="1">
    <source>
        <dbReference type="SAM" id="Phobius"/>
    </source>
</evidence>
<reference evidence="4" key="2">
    <citation type="submission" date="2025-04" db="UniProtKB">
        <authorList>
            <consortium name="RefSeq"/>
        </authorList>
    </citation>
    <scope>IDENTIFICATION</scope>
</reference>
<gene>
    <name evidence="4" type="primary">LOC108041069</name>
    <name evidence="2" type="synonym">108041069</name>
</gene>
<accession>A0A6P4E8I5</accession>
<name>A0A6P4E8I5_DRORH</name>
<keyword evidence="1" id="KW-1133">Transmembrane helix</keyword>
<organism evidence="4">
    <name type="scientific">Drosophila rhopaloa</name>
    <name type="common">Fruit fly</name>
    <dbReference type="NCBI Taxonomy" id="1041015"/>
    <lineage>
        <taxon>Eukaryota</taxon>
        <taxon>Metazoa</taxon>
        <taxon>Ecdysozoa</taxon>
        <taxon>Arthropoda</taxon>
        <taxon>Hexapoda</taxon>
        <taxon>Insecta</taxon>
        <taxon>Pterygota</taxon>
        <taxon>Neoptera</taxon>
        <taxon>Endopterygota</taxon>
        <taxon>Diptera</taxon>
        <taxon>Brachycera</taxon>
        <taxon>Muscomorpha</taxon>
        <taxon>Ephydroidea</taxon>
        <taxon>Drosophilidae</taxon>
        <taxon>Drosophila</taxon>
        <taxon>Sophophora</taxon>
    </lineage>
</organism>
<reference evidence="2" key="3">
    <citation type="submission" date="2025-05" db="UniProtKB">
        <authorList>
            <consortium name="EnsemblMetazoa"/>
        </authorList>
    </citation>
    <scope>IDENTIFICATION</scope>
</reference>
<keyword evidence="1" id="KW-0812">Transmembrane</keyword>
<protein>
    <submittedName>
        <fullName evidence="4">Uncharacterized protein LOC108041069</fullName>
    </submittedName>
</protein>
<dbReference type="Proteomes" id="UP001652680">
    <property type="component" value="Unassembled WGS sequence"/>
</dbReference>
<evidence type="ECO:0000313" key="3">
    <source>
        <dbReference type="Proteomes" id="UP001652680"/>
    </source>
</evidence>